<dbReference type="PANTHER" id="PTHR43066">
    <property type="entry name" value="RHOMBOID-RELATED PROTEIN"/>
    <property type="match status" value="1"/>
</dbReference>
<feature type="transmembrane region" description="Helical" evidence="6">
    <location>
        <begin position="258"/>
        <end position="281"/>
    </location>
</feature>
<dbReference type="GO" id="GO:0016020">
    <property type="term" value="C:membrane"/>
    <property type="evidence" value="ECO:0007669"/>
    <property type="project" value="UniProtKB-SubCell"/>
</dbReference>
<dbReference type="Pfam" id="PF01694">
    <property type="entry name" value="Rhomboid"/>
    <property type="match status" value="1"/>
</dbReference>
<feature type="transmembrane region" description="Helical" evidence="6">
    <location>
        <begin position="128"/>
        <end position="147"/>
    </location>
</feature>
<feature type="domain" description="Peptidase S54 rhomboid" evidence="8">
    <location>
        <begin position="128"/>
        <end position="275"/>
    </location>
</feature>
<proteinExistence type="inferred from homology"/>
<keyword evidence="7" id="KW-0732">Signal</keyword>
<keyword evidence="4 6" id="KW-1133">Transmembrane helix</keyword>
<dbReference type="Proteomes" id="UP000232323">
    <property type="component" value="Unassembled WGS sequence"/>
</dbReference>
<feature type="transmembrane region" description="Helical" evidence="6">
    <location>
        <begin position="167"/>
        <end position="188"/>
    </location>
</feature>
<name>A0A250WTC1_9CHLO</name>
<dbReference type="AlphaFoldDB" id="A0A250WTC1"/>
<dbReference type="EMBL" id="BEGY01000005">
    <property type="protein sequence ID" value="GAX73996.1"/>
    <property type="molecule type" value="Genomic_DNA"/>
</dbReference>
<feature type="transmembrane region" description="Helical" evidence="6">
    <location>
        <begin position="97"/>
        <end position="116"/>
    </location>
</feature>
<dbReference type="Gene3D" id="1.20.1540.10">
    <property type="entry name" value="Rhomboid-like"/>
    <property type="match status" value="1"/>
</dbReference>
<dbReference type="InterPro" id="IPR035952">
    <property type="entry name" value="Rhomboid-like_sf"/>
</dbReference>
<feature type="chain" id="PRO_5012422516" description="Peptidase S54 rhomboid domain-containing protein" evidence="7">
    <location>
        <begin position="21"/>
        <end position="325"/>
    </location>
</feature>
<evidence type="ECO:0000256" key="7">
    <source>
        <dbReference type="SAM" id="SignalP"/>
    </source>
</evidence>
<evidence type="ECO:0000313" key="10">
    <source>
        <dbReference type="Proteomes" id="UP000232323"/>
    </source>
</evidence>
<comment type="caution">
    <text evidence="9">The sequence shown here is derived from an EMBL/GenBank/DDBJ whole genome shotgun (WGS) entry which is preliminary data.</text>
</comment>
<dbReference type="GO" id="GO:0004252">
    <property type="term" value="F:serine-type endopeptidase activity"/>
    <property type="evidence" value="ECO:0007669"/>
    <property type="project" value="InterPro"/>
</dbReference>
<comment type="subcellular location">
    <subcellularLocation>
        <location evidence="1">Membrane</location>
        <topology evidence="1">Multi-pass membrane protein</topology>
    </subcellularLocation>
</comment>
<organism evidence="9 10">
    <name type="scientific">Chlamydomonas eustigma</name>
    <dbReference type="NCBI Taxonomy" id="1157962"/>
    <lineage>
        <taxon>Eukaryota</taxon>
        <taxon>Viridiplantae</taxon>
        <taxon>Chlorophyta</taxon>
        <taxon>core chlorophytes</taxon>
        <taxon>Chlorophyceae</taxon>
        <taxon>CS clade</taxon>
        <taxon>Chlamydomonadales</taxon>
        <taxon>Chlamydomonadaceae</taxon>
        <taxon>Chlamydomonas</taxon>
    </lineage>
</organism>
<comment type="similarity">
    <text evidence="2">Belongs to the peptidase S54 family.</text>
</comment>
<dbReference type="STRING" id="1157962.A0A250WTC1"/>
<keyword evidence="5 6" id="KW-0472">Membrane</keyword>
<reference evidence="9 10" key="1">
    <citation type="submission" date="2017-08" db="EMBL/GenBank/DDBJ databases">
        <title>Acidophilic green algal genome provides insights into adaptation to an acidic environment.</title>
        <authorList>
            <person name="Hirooka S."/>
            <person name="Hirose Y."/>
            <person name="Kanesaki Y."/>
            <person name="Higuchi S."/>
            <person name="Fujiwara T."/>
            <person name="Onuma R."/>
            <person name="Era A."/>
            <person name="Ohbayashi R."/>
            <person name="Uzuka A."/>
            <person name="Nozaki H."/>
            <person name="Yoshikawa H."/>
            <person name="Miyagishima S.Y."/>
        </authorList>
    </citation>
    <scope>NUCLEOTIDE SEQUENCE [LARGE SCALE GENOMIC DNA]</scope>
    <source>
        <strain evidence="9 10">NIES-2499</strain>
    </source>
</reference>
<dbReference type="SUPFAM" id="SSF144091">
    <property type="entry name" value="Rhomboid-like"/>
    <property type="match status" value="1"/>
</dbReference>
<evidence type="ECO:0000256" key="5">
    <source>
        <dbReference type="ARBA" id="ARBA00023136"/>
    </source>
</evidence>
<accession>A0A250WTC1</accession>
<evidence type="ECO:0000313" key="9">
    <source>
        <dbReference type="EMBL" id="GAX73996.1"/>
    </source>
</evidence>
<dbReference type="PANTHER" id="PTHR43066:SF5">
    <property type="entry name" value="RHOMBOID-LIKE PROTEIN 11, CHLOROPLASTIC-RELATED"/>
    <property type="match status" value="1"/>
</dbReference>
<dbReference type="InterPro" id="IPR022764">
    <property type="entry name" value="Peptidase_S54_rhomboid_dom"/>
</dbReference>
<evidence type="ECO:0000256" key="3">
    <source>
        <dbReference type="ARBA" id="ARBA00022692"/>
    </source>
</evidence>
<dbReference type="OrthoDB" id="418595at2759"/>
<feature type="signal peptide" evidence="7">
    <location>
        <begin position="1"/>
        <end position="20"/>
    </location>
</feature>
<evidence type="ECO:0000259" key="8">
    <source>
        <dbReference type="Pfam" id="PF01694"/>
    </source>
</evidence>
<keyword evidence="3 6" id="KW-0812">Transmembrane</keyword>
<feature type="transmembrane region" description="Helical" evidence="6">
    <location>
        <begin position="195"/>
        <end position="216"/>
    </location>
</feature>
<evidence type="ECO:0000256" key="4">
    <source>
        <dbReference type="ARBA" id="ARBA00022989"/>
    </source>
</evidence>
<protein>
    <recommendedName>
        <fullName evidence="8">Peptidase S54 rhomboid domain-containing protein</fullName>
    </recommendedName>
</protein>
<evidence type="ECO:0000256" key="6">
    <source>
        <dbReference type="SAM" id="Phobius"/>
    </source>
</evidence>
<gene>
    <name evidence="9" type="ORF">CEUSTIGMA_g1446.t1</name>
</gene>
<keyword evidence="10" id="KW-1185">Reference proteome</keyword>
<sequence length="325" mass="35625">MHCYKLHALLLFAPVSPRLGARLPSGRTPKYVCYHYPSTSASLPGKKQGPDPGGPDKRRRLGEILLPFVDMLQGRSQTIRRSSYQEVLTQDDWKSPIYTLLFTQVLIYLASSYVTSMPASGFMSIQQLQWWQIVTNGLMSVTLQQLFESMFFTYIFGRPVERSYGLVGVWMAVLFAVVGANALLVWVAHSVTGTLALPCSSSPVGVLGLLFVGLVFPRLLRKPLEVACLAPFALWSVTQRCIPMSSMVIVDGLKVGHLVHLSGGLAGSLIAYTILSAVKLIKENAKKVERDKALKDKAAAVDETMSGILNSAADAATYMVKKLDK</sequence>
<evidence type="ECO:0000256" key="2">
    <source>
        <dbReference type="ARBA" id="ARBA00009045"/>
    </source>
</evidence>
<evidence type="ECO:0000256" key="1">
    <source>
        <dbReference type="ARBA" id="ARBA00004141"/>
    </source>
</evidence>